<gene>
    <name evidence="1" type="ORF">CgunFtcFv8_017266</name>
</gene>
<comment type="caution">
    <text evidence="1">The sequence shown here is derived from an EMBL/GenBank/DDBJ whole genome shotgun (WGS) entry which is preliminary data.</text>
</comment>
<dbReference type="Proteomes" id="UP001331515">
    <property type="component" value="Unassembled WGS sequence"/>
</dbReference>
<dbReference type="EMBL" id="JAURVH010001520">
    <property type="protein sequence ID" value="KAK5924672.1"/>
    <property type="molecule type" value="Genomic_DNA"/>
</dbReference>
<dbReference type="AlphaFoldDB" id="A0AAN8DK36"/>
<organism evidence="1 2">
    <name type="scientific">Champsocephalus gunnari</name>
    <name type="common">Mackerel icefish</name>
    <dbReference type="NCBI Taxonomy" id="52237"/>
    <lineage>
        <taxon>Eukaryota</taxon>
        <taxon>Metazoa</taxon>
        <taxon>Chordata</taxon>
        <taxon>Craniata</taxon>
        <taxon>Vertebrata</taxon>
        <taxon>Euteleostomi</taxon>
        <taxon>Actinopterygii</taxon>
        <taxon>Neopterygii</taxon>
        <taxon>Teleostei</taxon>
        <taxon>Neoteleostei</taxon>
        <taxon>Acanthomorphata</taxon>
        <taxon>Eupercaria</taxon>
        <taxon>Perciformes</taxon>
        <taxon>Notothenioidei</taxon>
        <taxon>Channichthyidae</taxon>
        <taxon>Champsocephalus</taxon>
    </lineage>
</organism>
<protein>
    <submittedName>
        <fullName evidence="1">Uncharacterized protein</fullName>
    </submittedName>
</protein>
<name>A0AAN8DK36_CHAGU</name>
<sequence length="69" mass="8016">MRGSFSSCLQAFSPPMLPCSREPRHETLDTTATSMLCWSLHCMSHCSHNFTYIKLLQPIPRWMHIVHVE</sequence>
<evidence type="ECO:0000313" key="1">
    <source>
        <dbReference type="EMBL" id="KAK5924672.1"/>
    </source>
</evidence>
<evidence type="ECO:0000313" key="2">
    <source>
        <dbReference type="Proteomes" id="UP001331515"/>
    </source>
</evidence>
<proteinExistence type="predicted"/>
<keyword evidence="2" id="KW-1185">Reference proteome</keyword>
<accession>A0AAN8DK36</accession>
<reference evidence="1 2" key="1">
    <citation type="journal article" date="2023" name="Mol. Biol. Evol.">
        <title>Genomics of Secondarily Temperate Adaptation in the Only Non-Antarctic Icefish.</title>
        <authorList>
            <person name="Rivera-Colon A.G."/>
            <person name="Rayamajhi N."/>
            <person name="Minhas B.F."/>
            <person name="Madrigal G."/>
            <person name="Bilyk K.T."/>
            <person name="Yoon V."/>
            <person name="Hune M."/>
            <person name="Gregory S."/>
            <person name="Cheng C.H.C."/>
            <person name="Catchen J.M."/>
        </authorList>
    </citation>
    <scope>NUCLEOTIDE SEQUENCE [LARGE SCALE GENOMIC DNA]</scope>
    <source>
        <tissue evidence="1">White muscle</tissue>
    </source>
</reference>